<dbReference type="NCBIfam" id="NF033610">
    <property type="entry name" value="SLATT_3"/>
    <property type="match status" value="1"/>
</dbReference>
<feature type="domain" description="SMODS and SLOG-associating 2TM effector" evidence="2">
    <location>
        <begin position="166"/>
        <end position="288"/>
    </location>
</feature>
<dbReference type="NCBIfam" id="NF033634">
    <property type="entry name" value="SLATT_1"/>
    <property type="match status" value="1"/>
</dbReference>
<evidence type="ECO:0000256" key="1">
    <source>
        <dbReference type="SAM" id="Phobius"/>
    </source>
</evidence>
<keyword evidence="1" id="KW-0472">Membrane</keyword>
<dbReference type="InterPro" id="IPR040884">
    <property type="entry name" value="SLATT_1"/>
</dbReference>
<evidence type="ECO:0000259" key="2">
    <source>
        <dbReference type="Pfam" id="PF18181"/>
    </source>
</evidence>
<feature type="transmembrane region" description="Helical" evidence="1">
    <location>
        <begin position="192"/>
        <end position="211"/>
    </location>
</feature>
<feature type="domain" description="SMODS and SLOG-associating 2TM effector" evidence="3">
    <location>
        <begin position="7"/>
        <end position="163"/>
    </location>
</feature>
<dbReference type="AlphaFoldDB" id="A0A1M6SJU5"/>
<keyword evidence="5" id="KW-1185">Reference proteome</keyword>
<dbReference type="InterPro" id="IPR041116">
    <property type="entry name" value="SLATT_3"/>
</dbReference>
<feature type="transmembrane region" description="Helical" evidence="1">
    <location>
        <begin position="217"/>
        <end position="235"/>
    </location>
</feature>
<reference evidence="5" key="1">
    <citation type="submission" date="2016-11" db="EMBL/GenBank/DDBJ databases">
        <authorList>
            <person name="Varghese N."/>
            <person name="Submissions S."/>
        </authorList>
    </citation>
    <scope>NUCLEOTIDE SEQUENCE [LARGE SCALE GENOMIC DNA]</scope>
    <source>
        <strain evidence="5">DSM 18016</strain>
    </source>
</reference>
<dbReference type="Pfam" id="PF18184">
    <property type="entry name" value="SLATT_3"/>
    <property type="match status" value="1"/>
</dbReference>
<evidence type="ECO:0000313" key="4">
    <source>
        <dbReference type="EMBL" id="SHK45012.1"/>
    </source>
</evidence>
<evidence type="ECO:0000313" key="5">
    <source>
        <dbReference type="Proteomes" id="UP000184498"/>
    </source>
</evidence>
<evidence type="ECO:0000259" key="3">
    <source>
        <dbReference type="Pfam" id="PF18184"/>
    </source>
</evidence>
<accession>A0A1M6SJU5</accession>
<keyword evidence="1" id="KW-0812">Transmembrane</keyword>
<evidence type="ECO:0008006" key="6">
    <source>
        <dbReference type="Google" id="ProtNLM"/>
    </source>
</evidence>
<organism evidence="4 5">
    <name type="scientific">Epilithonimonas mollis</name>
    <dbReference type="NCBI Taxonomy" id="216903"/>
    <lineage>
        <taxon>Bacteria</taxon>
        <taxon>Pseudomonadati</taxon>
        <taxon>Bacteroidota</taxon>
        <taxon>Flavobacteriia</taxon>
        <taxon>Flavobacteriales</taxon>
        <taxon>Weeksellaceae</taxon>
        <taxon>Chryseobacterium group</taxon>
        <taxon>Epilithonimonas</taxon>
    </lineage>
</organism>
<proteinExistence type="predicted"/>
<dbReference type="STRING" id="216903.SAMN05444371_2503"/>
<dbReference type="EMBL" id="FRAM01000002">
    <property type="protein sequence ID" value="SHK45012.1"/>
    <property type="molecule type" value="Genomic_DNA"/>
</dbReference>
<dbReference type="RefSeq" id="WP_072998388.1">
    <property type="nucleotide sequence ID" value="NZ_FRAM01000002.1"/>
</dbReference>
<dbReference type="Proteomes" id="UP000184498">
    <property type="component" value="Unassembled WGS sequence"/>
</dbReference>
<name>A0A1M6SJU5_9FLAO</name>
<protein>
    <recommendedName>
        <fullName evidence="6">DUF4231 domain-containing protein</fullName>
    </recommendedName>
</protein>
<sequence>MLEKNFPNYFIAGDRASLRAQSTYINFVRWDLILMVFASALSIYNYETEASKLYIYAISGLILLTATILSLVIKNKKYEDVWYRGRALAESCKTLTWRYITCSEYFENTLAKQEVERKFIDRIKEINSEFNDLSSILNAKHLALPIITDEMNRIRNLSLQERKDFYLENRINNQITWYSNKAESNKNLYEKWFWAVIISQILAIISIVFLIKYPMSNFNLVGLFTTFSASCFSWLQLKKYQENKEAYTTATSELNMIKQELNNTNNELEFSKFVLDSENAMSREHTMWIAQKRK</sequence>
<feature type="transmembrane region" description="Helical" evidence="1">
    <location>
        <begin position="27"/>
        <end position="47"/>
    </location>
</feature>
<keyword evidence="1" id="KW-1133">Transmembrane helix</keyword>
<dbReference type="Pfam" id="PF18181">
    <property type="entry name" value="SLATT_1"/>
    <property type="match status" value="1"/>
</dbReference>
<gene>
    <name evidence="4" type="ORF">SAMN05444371_2503</name>
</gene>
<dbReference type="OrthoDB" id="9806639at2"/>
<feature type="transmembrane region" description="Helical" evidence="1">
    <location>
        <begin position="53"/>
        <end position="73"/>
    </location>
</feature>